<protein>
    <submittedName>
        <fullName evidence="2">Glutathione S-transferase family protein</fullName>
    </submittedName>
</protein>
<dbReference type="SUPFAM" id="SSF47616">
    <property type="entry name" value="GST C-terminal domain-like"/>
    <property type="match status" value="1"/>
</dbReference>
<dbReference type="Pfam" id="PF13417">
    <property type="entry name" value="GST_N_3"/>
    <property type="match status" value="1"/>
</dbReference>
<feature type="domain" description="GST N-terminal" evidence="1">
    <location>
        <begin position="11"/>
        <end position="83"/>
    </location>
</feature>
<comment type="caution">
    <text evidence="2">The sequence shown here is derived from an EMBL/GenBank/DDBJ whole genome shotgun (WGS) entry which is preliminary data.</text>
</comment>
<gene>
    <name evidence="2" type="ORF">O0R41_14625</name>
</gene>
<dbReference type="Gene3D" id="1.20.1050.10">
    <property type="match status" value="1"/>
</dbReference>
<dbReference type="CDD" id="cd00299">
    <property type="entry name" value="GST_C_family"/>
    <property type="match status" value="1"/>
</dbReference>
<dbReference type="InterPro" id="IPR036282">
    <property type="entry name" value="Glutathione-S-Trfase_C_sf"/>
</dbReference>
<dbReference type="RefSeq" id="WP_317517484.1">
    <property type="nucleotide sequence ID" value="NZ_JAPTHD010000006.1"/>
</dbReference>
<dbReference type="SUPFAM" id="SSF52833">
    <property type="entry name" value="Thioredoxin-like"/>
    <property type="match status" value="1"/>
</dbReference>
<dbReference type="Pfam" id="PF13410">
    <property type="entry name" value="GST_C_2"/>
    <property type="match status" value="1"/>
</dbReference>
<keyword evidence="3" id="KW-1185">Reference proteome</keyword>
<dbReference type="Proteomes" id="UP001185984">
    <property type="component" value="Unassembled WGS sequence"/>
</dbReference>
<reference evidence="3" key="1">
    <citation type="journal article" date="2022" name="J Environ Chem Eng">
        <title>Biodegradation of petroleum oil using a constructed nonpathogenic and heavy metal-tolerant bacterial consortium isolated from marine sponges.</title>
        <authorList>
            <person name="Dechsakulwatana C."/>
            <person name="Rungsihiranrut A."/>
            <person name="Muangchinda C."/>
            <person name="Ningthoujam R."/>
            <person name="Klankeo P."/>
            <person name="Pinyakong O."/>
        </authorList>
    </citation>
    <scope>NUCLEOTIDE SEQUENCE [LARGE SCALE GENOMIC DNA]</scope>
    <source>
        <strain evidence="3">MO2-4</strain>
    </source>
</reference>
<evidence type="ECO:0000313" key="2">
    <source>
        <dbReference type="EMBL" id="MDV5824838.1"/>
    </source>
</evidence>
<accession>A0ABU3ZZ91</accession>
<dbReference type="InterPro" id="IPR036249">
    <property type="entry name" value="Thioredoxin-like_sf"/>
</dbReference>
<dbReference type="EMBL" id="JAPTHD010000006">
    <property type="protein sequence ID" value="MDV5824838.1"/>
    <property type="molecule type" value="Genomic_DNA"/>
</dbReference>
<evidence type="ECO:0000313" key="3">
    <source>
        <dbReference type="Proteomes" id="UP001185984"/>
    </source>
</evidence>
<dbReference type="InterPro" id="IPR004045">
    <property type="entry name" value="Glutathione_S-Trfase_N"/>
</dbReference>
<sequence length="394" mass="43371">MRTGAGAMLILYGLPHSLYTGKVRAYLRKRGLAYVERSPAHPDFRANVVPRIGRAIIPVLQLPDGAYVQDSADIIDHLDRDAQRSGALPKGALQRVVALVVQLYAVAGLTRHAMHYRWSCFDEQSAFLTHAFRAGGDEKGAQAVMARMAGYLPILGVTAETVPAIEGSYHGLLDALEGHFARHPYLLGGAPSIGDYALFGPLFAHLGRDPVPSQIMKNRAPSLFRWTERMQAPDADMPEFPDHAPDFLPDDAVADSLAPLLRHMGLDLFPGLQDMAAALALHVADHDPAEGAPVTDKPHQRILTTIRTRFRGVPHDSGVQPYLFYLWQKITDSVDALDADTRQRVTTELDRHGLGELLTIARPIRVERRDHREVWGRRIAETRTNPGRAAAGNG</sequence>
<dbReference type="Gene3D" id="3.40.30.10">
    <property type="entry name" value="Glutaredoxin"/>
    <property type="match status" value="1"/>
</dbReference>
<evidence type="ECO:0000259" key="1">
    <source>
        <dbReference type="Pfam" id="PF13417"/>
    </source>
</evidence>
<name>A0ABU3ZZ91_9SPHN</name>
<organism evidence="2 3">
    <name type="scientific">Sphingobium naphthae</name>
    <dbReference type="NCBI Taxonomy" id="1886786"/>
    <lineage>
        <taxon>Bacteria</taxon>
        <taxon>Pseudomonadati</taxon>
        <taxon>Pseudomonadota</taxon>
        <taxon>Alphaproteobacteria</taxon>
        <taxon>Sphingomonadales</taxon>
        <taxon>Sphingomonadaceae</taxon>
        <taxon>Sphingobium</taxon>
    </lineage>
</organism>
<proteinExistence type="predicted"/>